<dbReference type="STRING" id="29367.CLPUN_20290"/>
<name>A0A1S8TK72_9CLOT</name>
<dbReference type="PROSITE" id="PS50887">
    <property type="entry name" value="GGDEF"/>
    <property type="match status" value="1"/>
</dbReference>
<dbReference type="SMART" id="SM00448">
    <property type="entry name" value="REC"/>
    <property type="match status" value="1"/>
</dbReference>
<evidence type="ECO:0000313" key="7">
    <source>
        <dbReference type="EMBL" id="OOM78170.1"/>
    </source>
</evidence>
<dbReference type="OrthoDB" id="9804747at2"/>
<dbReference type="EMBL" id="LZZM01000132">
    <property type="protein sequence ID" value="OOM78170.1"/>
    <property type="molecule type" value="Genomic_DNA"/>
</dbReference>
<keyword evidence="7" id="KW-0378">Hydrolase</keyword>
<feature type="domain" description="HD-GYP" evidence="6">
    <location>
        <begin position="287"/>
        <end position="472"/>
    </location>
</feature>
<dbReference type="PROSITE" id="PS50110">
    <property type="entry name" value="RESPONSE_REGULATORY"/>
    <property type="match status" value="1"/>
</dbReference>
<dbReference type="SUPFAM" id="SSF52172">
    <property type="entry name" value="CheY-like"/>
    <property type="match status" value="1"/>
</dbReference>
<dbReference type="GO" id="GO:0000160">
    <property type="term" value="P:phosphorelay signal transduction system"/>
    <property type="evidence" value="ECO:0007669"/>
    <property type="project" value="InterPro"/>
</dbReference>
<comment type="caution">
    <text evidence="7">The sequence shown here is derived from an EMBL/GenBank/DDBJ whole genome shotgun (WGS) entry which is preliminary data.</text>
</comment>
<dbReference type="Gene3D" id="3.30.70.270">
    <property type="match status" value="1"/>
</dbReference>
<dbReference type="Pfam" id="PF00072">
    <property type="entry name" value="Response_reg"/>
    <property type="match status" value="1"/>
</dbReference>
<dbReference type="SUPFAM" id="SSF55073">
    <property type="entry name" value="Nucleotide cyclase"/>
    <property type="match status" value="1"/>
</dbReference>
<dbReference type="CDD" id="cd00156">
    <property type="entry name" value="REC"/>
    <property type="match status" value="1"/>
</dbReference>
<sequence>MGGNILIVDDSSIERKIISQAIKKKLKDVNIFEAENGLDISNKLIKYDINACILDIMMPMKNGFEVLEEIKEDYNLMDIPVIVCTGISDKEAIEKALNLGVYDYFSKPLSEEAMKISLPLKIKNAIDLMRRKEEIIYLSYHDQLTGVYNRRFFEEELIRLNDKENFPLTIAMGDLNGLKLINDSFGHVMGDEIIKKVAKVIKSGCRPKDITARLSGDEFVIVLPKTDGSKAEEIINNIKETLAEERVGSIDISVSFGYGCKYSEEEKIEDVFKIAEDNMYGKKLFESQAMRGKTIRTIINVLREKSNIEKEHSYRVSELCKSMAEALGLPKAEIDELMLAGEFHDIGKIALDDKIINKEGKLTEEEWKEVKHHPEIGYRMINTVNQMAAIANYILYHHERWDGKGYPKGLKGEEIPFVSRIITIADAYDAMVSKRSYKNELSKEFAIKELQRNAGSQFDPKLVNVFIKKVLN</sequence>
<dbReference type="AlphaFoldDB" id="A0A1S8TK72"/>
<dbReference type="InterPro" id="IPR052020">
    <property type="entry name" value="Cyclic_di-GMP/3'3'-cGAMP_PDE"/>
</dbReference>
<dbReference type="InterPro" id="IPR001789">
    <property type="entry name" value="Sig_transdc_resp-reg_receiver"/>
</dbReference>
<dbReference type="InterPro" id="IPR000160">
    <property type="entry name" value="GGDEF_dom"/>
</dbReference>
<evidence type="ECO:0000313" key="8">
    <source>
        <dbReference type="Proteomes" id="UP000190890"/>
    </source>
</evidence>
<dbReference type="PANTHER" id="PTHR45228">
    <property type="entry name" value="CYCLIC DI-GMP PHOSPHODIESTERASE TM_0186-RELATED"/>
    <property type="match status" value="1"/>
</dbReference>
<organism evidence="7 8">
    <name type="scientific">Clostridium puniceum</name>
    <dbReference type="NCBI Taxonomy" id="29367"/>
    <lineage>
        <taxon>Bacteria</taxon>
        <taxon>Bacillati</taxon>
        <taxon>Bacillota</taxon>
        <taxon>Clostridia</taxon>
        <taxon>Eubacteriales</taxon>
        <taxon>Clostridiaceae</taxon>
        <taxon>Clostridium</taxon>
    </lineage>
</organism>
<feature type="domain" description="GGDEF" evidence="5">
    <location>
        <begin position="166"/>
        <end position="301"/>
    </location>
</feature>
<dbReference type="CDD" id="cd00077">
    <property type="entry name" value="HDc"/>
    <property type="match status" value="1"/>
</dbReference>
<dbReference type="SMART" id="SM00471">
    <property type="entry name" value="HDc"/>
    <property type="match status" value="1"/>
</dbReference>
<dbReference type="InterPro" id="IPR043128">
    <property type="entry name" value="Rev_trsase/Diguanyl_cyclase"/>
</dbReference>
<dbReference type="Pfam" id="PF00990">
    <property type="entry name" value="GGDEF"/>
    <property type="match status" value="1"/>
</dbReference>
<evidence type="ECO:0000256" key="1">
    <source>
        <dbReference type="ARBA" id="ARBA00018672"/>
    </source>
</evidence>
<dbReference type="InterPro" id="IPR003607">
    <property type="entry name" value="HD/PDEase_dom"/>
</dbReference>
<keyword evidence="8" id="KW-1185">Reference proteome</keyword>
<dbReference type="Gene3D" id="1.10.3210.10">
    <property type="entry name" value="Hypothetical protein af1432"/>
    <property type="match status" value="1"/>
</dbReference>
<keyword evidence="3" id="KW-0597">Phosphoprotein</keyword>
<accession>A0A1S8TK72</accession>
<evidence type="ECO:0000256" key="3">
    <source>
        <dbReference type="PROSITE-ProRule" id="PRU00169"/>
    </source>
</evidence>
<comment type="function">
    <text evidence="2">May play the central regulatory role in sporulation. It may be an element of the effector pathway responsible for the activation of sporulation genes in response to nutritional stress. Spo0A may act in concert with spo0H (a sigma factor) to control the expression of some genes that are critical to the sporulation process.</text>
</comment>
<protein>
    <recommendedName>
        <fullName evidence="1">Stage 0 sporulation protein A homolog</fullName>
    </recommendedName>
</protein>
<dbReference type="RefSeq" id="WP_077847176.1">
    <property type="nucleotide sequence ID" value="NZ_LZZM01000132.1"/>
</dbReference>
<dbReference type="InterPro" id="IPR011006">
    <property type="entry name" value="CheY-like_superfamily"/>
</dbReference>
<proteinExistence type="predicted"/>
<gene>
    <name evidence="7" type="primary">rpfG_7</name>
    <name evidence="7" type="ORF">CLPUN_20290</name>
</gene>
<evidence type="ECO:0000259" key="4">
    <source>
        <dbReference type="PROSITE" id="PS50110"/>
    </source>
</evidence>
<reference evidence="7 8" key="1">
    <citation type="submission" date="2016-05" db="EMBL/GenBank/DDBJ databases">
        <title>Microbial solvent formation.</title>
        <authorList>
            <person name="Poehlein A."/>
            <person name="Montoya Solano J.D."/>
            <person name="Flitsch S."/>
            <person name="Krabben P."/>
            <person name="Duerre P."/>
            <person name="Daniel R."/>
        </authorList>
    </citation>
    <scope>NUCLEOTIDE SEQUENCE [LARGE SCALE GENOMIC DNA]</scope>
    <source>
        <strain evidence="7 8">DSM 2619</strain>
    </source>
</reference>
<dbReference type="PANTHER" id="PTHR45228:SF1">
    <property type="entry name" value="CYCLIC DI-GMP PHOSPHODIESTERASE TM_0186"/>
    <property type="match status" value="1"/>
</dbReference>
<dbReference type="NCBIfam" id="TIGR00254">
    <property type="entry name" value="GGDEF"/>
    <property type="match status" value="1"/>
</dbReference>
<dbReference type="Proteomes" id="UP000190890">
    <property type="component" value="Unassembled WGS sequence"/>
</dbReference>
<dbReference type="Gene3D" id="3.40.50.2300">
    <property type="match status" value="1"/>
</dbReference>
<dbReference type="InterPro" id="IPR029787">
    <property type="entry name" value="Nucleotide_cyclase"/>
</dbReference>
<dbReference type="InterPro" id="IPR037522">
    <property type="entry name" value="HD_GYP_dom"/>
</dbReference>
<evidence type="ECO:0000259" key="5">
    <source>
        <dbReference type="PROSITE" id="PS50887"/>
    </source>
</evidence>
<evidence type="ECO:0000259" key="6">
    <source>
        <dbReference type="PROSITE" id="PS51832"/>
    </source>
</evidence>
<dbReference type="CDD" id="cd01949">
    <property type="entry name" value="GGDEF"/>
    <property type="match status" value="1"/>
</dbReference>
<dbReference type="SUPFAM" id="SSF109604">
    <property type="entry name" value="HD-domain/PDEase-like"/>
    <property type="match status" value="1"/>
</dbReference>
<evidence type="ECO:0000256" key="2">
    <source>
        <dbReference type="ARBA" id="ARBA00024867"/>
    </source>
</evidence>
<dbReference type="PROSITE" id="PS51832">
    <property type="entry name" value="HD_GYP"/>
    <property type="match status" value="1"/>
</dbReference>
<feature type="domain" description="Response regulatory" evidence="4">
    <location>
        <begin position="4"/>
        <end position="122"/>
    </location>
</feature>
<dbReference type="GO" id="GO:0016787">
    <property type="term" value="F:hydrolase activity"/>
    <property type="evidence" value="ECO:0007669"/>
    <property type="project" value="UniProtKB-KW"/>
</dbReference>
<dbReference type="SMART" id="SM00267">
    <property type="entry name" value="GGDEF"/>
    <property type="match status" value="1"/>
</dbReference>
<dbReference type="Pfam" id="PF13487">
    <property type="entry name" value="HD_5"/>
    <property type="match status" value="1"/>
</dbReference>
<feature type="modified residue" description="4-aspartylphosphate" evidence="3">
    <location>
        <position position="55"/>
    </location>
</feature>